<accession>A0A6V7UUK4</accession>
<dbReference type="OrthoDB" id="6159439at2759"/>
<evidence type="ECO:0000259" key="8">
    <source>
        <dbReference type="PROSITE" id="PS50071"/>
    </source>
</evidence>
<evidence type="ECO:0000313" key="10">
    <source>
        <dbReference type="Proteomes" id="UP000580250"/>
    </source>
</evidence>
<sequence length="435" mass="48296">MCSLSSCPSPVWSNNEGINLGGNNNGEKWPGTSTTTKPKHSINEILSEKNEEEEQGVKKEEGVEEQKSFEQNLEENNNNLIKSETIKEERREEEEHPHQQQPQLPLIPPTISIQNLLQNFVQNLFSQKSTQQLIPPSSNNYFSPPFTQLQELQNNQINNWPSSLLLQQQIIDNNLNNNSVCFNLLPQQQIYYHSLPPPPSASSQTTTTFFLPFPQQIKMETTQQINNQNSSPSPPTINCFNQSNSPLNGGGGGIIGKKQSRPTFSGQQIYMLEKKFENSKYLAGTERAQLAKELSMTESQVKVWFQNRRTKWRKRESADQASRRRSEAAEAFDRSISPSFLHNAGGSNSPGSPLSGIAAGTSSPCSPENYVSSGQFSTTTQFIQPNNFAAFSLFSAPFFRSFPAQTETHNNSALVEALCNGGGGGQNGETNESVN</sequence>
<feature type="compositionally biased region" description="Basic and acidic residues" evidence="7">
    <location>
        <begin position="55"/>
        <end position="68"/>
    </location>
</feature>
<feature type="domain" description="Homeobox" evidence="8">
    <location>
        <begin position="255"/>
        <end position="315"/>
    </location>
</feature>
<proteinExistence type="predicted"/>
<evidence type="ECO:0000256" key="6">
    <source>
        <dbReference type="RuleBase" id="RU000682"/>
    </source>
</evidence>
<name>A0A6V7UUK4_MELEN</name>
<dbReference type="PRINTS" id="PR00031">
    <property type="entry name" value="HTHREPRESSR"/>
</dbReference>
<evidence type="ECO:0000256" key="5">
    <source>
        <dbReference type="PROSITE-ProRule" id="PRU00108"/>
    </source>
</evidence>
<dbReference type="GO" id="GO:0000978">
    <property type="term" value="F:RNA polymerase II cis-regulatory region sequence-specific DNA binding"/>
    <property type="evidence" value="ECO:0007669"/>
    <property type="project" value="TreeGrafter"/>
</dbReference>
<evidence type="ECO:0000256" key="4">
    <source>
        <dbReference type="ARBA" id="ARBA00023242"/>
    </source>
</evidence>
<feature type="region of interest" description="Disordered" evidence="7">
    <location>
        <begin position="1"/>
        <end position="105"/>
    </location>
</feature>
<dbReference type="InterPro" id="IPR050394">
    <property type="entry name" value="Homeobox_NK-like"/>
</dbReference>
<dbReference type="PROSITE" id="PS00027">
    <property type="entry name" value="HOMEOBOX_1"/>
    <property type="match status" value="1"/>
</dbReference>
<dbReference type="Gene3D" id="1.10.10.60">
    <property type="entry name" value="Homeodomain-like"/>
    <property type="match status" value="1"/>
</dbReference>
<feature type="region of interest" description="Disordered" evidence="7">
    <location>
        <begin position="312"/>
        <end position="363"/>
    </location>
</feature>
<feature type="compositionally biased region" description="Low complexity" evidence="7">
    <location>
        <begin position="345"/>
        <end position="356"/>
    </location>
</feature>
<comment type="subcellular location">
    <subcellularLocation>
        <location evidence="1 5 6">Nucleus</location>
    </subcellularLocation>
</comment>
<evidence type="ECO:0000256" key="1">
    <source>
        <dbReference type="ARBA" id="ARBA00004123"/>
    </source>
</evidence>
<organism evidence="9 10">
    <name type="scientific">Meloidogyne enterolobii</name>
    <name type="common">Root-knot nematode worm</name>
    <name type="synonym">Meloidogyne mayaguensis</name>
    <dbReference type="NCBI Taxonomy" id="390850"/>
    <lineage>
        <taxon>Eukaryota</taxon>
        <taxon>Metazoa</taxon>
        <taxon>Ecdysozoa</taxon>
        <taxon>Nematoda</taxon>
        <taxon>Chromadorea</taxon>
        <taxon>Rhabditida</taxon>
        <taxon>Tylenchina</taxon>
        <taxon>Tylenchomorpha</taxon>
        <taxon>Tylenchoidea</taxon>
        <taxon>Meloidogynidae</taxon>
        <taxon>Meloidogyninae</taxon>
        <taxon>Meloidogyne</taxon>
    </lineage>
</organism>
<feature type="compositionally biased region" description="Low complexity" evidence="7">
    <location>
        <begin position="74"/>
        <end position="83"/>
    </location>
</feature>
<dbReference type="Pfam" id="PF00046">
    <property type="entry name" value="Homeodomain"/>
    <property type="match status" value="1"/>
</dbReference>
<dbReference type="SMART" id="SM00389">
    <property type="entry name" value="HOX"/>
    <property type="match status" value="1"/>
</dbReference>
<dbReference type="PRINTS" id="PR00024">
    <property type="entry name" value="HOMEOBOX"/>
</dbReference>
<reference evidence="9 10" key="1">
    <citation type="submission" date="2020-08" db="EMBL/GenBank/DDBJ databases">
        <authorList>
            <person name="Koutsovoulos G."/>
            <person name="Danchin GJ E."/>
        </authorList>
    </citation>
    <scope>NUCLEOTIDE SEQUENCE [LARGE SCALE GENOMIC DNA]</scope>
</reference>
<evidence type="ECO:0000313" key="9">
    <source>
        <dbReference type="EMBL" id="CAD2166106.1"/>
    </source>
</evidence>
<dbReference type="GO" id="GO:0005634">
    <property type="term" value="C:nucleus"/>
    <property type="evidence" value="ECO:0007669"/>
    <property type="project" value="UniProtKB-SubCell"/>
</dbReference>
<dbReference type="InterPro" id="IPR000047">
    <property type="entry name" value="HTH_motif"/>
</dbReference>
<feature type="compositionally biased region" description="Basic and acidic residues" evidence="7">
    <location>
        <begin position="84"/>
        <end position="98"/>
    </location>
</feature>
<dbReference type="EMBL" id="CAJEWN010000115">
    <property type="protein sequence ID" value="CAD2166106.1"/>
    <property type="molecule type" value="Genomic_DNA"/>
</dbReference>
<feature type="DNA-binding region" description="Homeobox" evidence="5">
    <location>
        <begin position="257"/>
        <end position="316"/>
    </location>
</feature>
<dbReference type="SUPFAM" id="SSF46689">
    <property type="entry name" value="Homeodomain-like"/>
    <property type="match status" value="1"/>
</dbReference>
<evidence type="ECO:0000256" key="2">
    <source>
        <dbReference type="ARBA" id="ARBA00023125"/>
    </source>
</evidence>
<dbReference type="GO" id="GO:0030154">
    <property type="term" value="P:cell differentiation"/>
    <property type="evidence" value="ECO:0007669"/>
    <property type="project" value="TreeGrafter"/>
</dbReference>
<feature type="compositionally biased region" description="Basic and acidic residues" evidence="7">
    <location>
        <begin position="315"/>
        <end position="333"/>
    </location>
</feature>
<dbReference type="GO" id="GO:0000981">
    <property type="term" value="F:DNA-binding transcription factor activity, RNA polymerase II-specific"/>
    <property type="evidence" value="ECO:0007669"/>
    <property type="project" value="InterPro"/>
</dbReference>
<feature type="compositionally biased region" description="Polar residues" evidence="7">
    <location>
        <begin position="1"/>
        <end position="13"/>
    </location>
</feature>
<dbReference type="InterPro" id="IPR017970">
    <property type="entry name" value="Homeobox_CS"/>
</dbReference>
<dbReference type="PANTHER" id="PTHR24340:SF35">
    <property type="entry name" value="HGTX, ISOFORM C"/>
    <property type="match status" value="1"/>
</dbReference>
<dbReference type="Proteomes" id="UP000580250">
    <property type="component" value="Unassembled WGS sequence"/>
</dbReference>
<evidence type="ECO:0000256" key="3">
    <source>
        <dbReference type="ARBA" id="ARBA00023155"/>
    </source>
</evidence>
<dbReference type="AlphaFoldDB" id="A0A6V7UUK4"/>
<gene>
    <name evidence="9" type="ORF">MENT_LOCUS17604</name>
</gene>
<dbReference type="PROSITE" id="PS50071">
    <property type="entry name" value="HOMEOBOX_2"/>
    <property type="match status" value="1"/>
</dbReference>
<comment type="caution">
    <text evidence="9">The sequence shown here is derived from an EMBL/GenBank/DDBJ whole genome shotgun (WGS) entry which is preliminary data.</text>
</comment>
<keyword evidence="4 5" id="KW-0539">Nucleus</keyword>
<protein>
    <recommendedName>
        <fullName evidence="8">Homeobox domain-containing protein</fullName>
    </recommendedName>
</protein>
<dbReference type="CDD" id="cd00086">
    <property type="entry name" value="homeodomain"/>
    <property type="match status" value="1"/>
</dbReference>
<dbReference type="InterPro" id="IPR020479">
    <property type="entry name" value="HD_metazoa"/>
</dbReference>
<dbReference type="InterPro" id="IPR001356">
    <property type="entry name" value="HD"/>
</dbReference>
<dbReference type="PANTHER" id="PTHR24340">
    <property type="entry name" value="HOMEOBOX PROTEIN NKX"/>
    <property type="match status" value="1"/>
</dbReference>
<keyword evidence="3 5" id="KW-0371">Homeobox</keyword>
<keyword evidence="2 5" id="KW-0238">DNA-binding</keyword>
<evidence type="ECO:0000256" key="7">
    <source>
        <dbReference type="SAM" id="MobiDB-lite"/>
    </source>
</evidence>
<dbReference type="InterPro" id="IPR009057">
    <property type="entry name" value="Homeodomain-like_sf"/>
</dbReference>